<evidence type="ECO:0000313" key="6">
    <source>
        <dbReference type="EMBL" id="GAA5157936.1"/>
    </source>
</evidence>
<evidence type="ECO:0000256" key="3">
    <source>
        <dbReference type="SAM" id="MobiDB-lite"/>
    </source>
</evidence>
<accession>A0ABP9Q7H3</accession>
<sequence length="1385" mass="146405">MSNPRLSNRLASLMRGFGAALLTAASCWSGTVQAQTAVDLADVPVFSTVAVPGNLILALSVEFPTASTPAYFSSIAYTTSSSASSAGAVVSPYVGYFDPYKCYEYIYNSTTPEASYFTPRTAVSSTFGCTQSSTLPLWSGNYLNWATMQTLDVYRWALTGGARGTYSLDDTAASTIIQKTRHSGQGAGYFPDKDITSGITSATPFPSAWGTVRMQANAGTGWAVYFFKPGGATVTDYNGHNAALGASDPKYPSTAAKYRVWIRVKVCDTSSGLALESNCVKYGSNYKPEGLMQKYAMKLRYSAFGYLNDDSSTRDGGVMRARMKYVGPQKPVSGSTSVTNSATEWSETDGTYVKNPDPTDASSTTSATAAAGYAFTISNSGVLNYLNKFGTVETGNYKSYDPVSELYYAASRYYRNKGNVPEYTSLTGAGSLANLKRWVDGFPVITSWDDPIEHACQKNFILGIGDIYTWLDGNLYTSTLLGGQPAMPGSVSADKDIDITKATNMVGALEGKGTLGTSYKGGRNDTWFIAGMAYHMHTNDIRPDLSGSQTVSSYWLDVKENQTYESKNVYYLMAKYGGFTVPENYVAYPTSPTAWGTAQESWWYHTTDLVGSDKRPDNYFVADQGTAMVKSLNDAFSKMAAEASTTVSTAFTATSPRQSTGSVSYSTNYTPTGWTGQLQASTVTYDSSTGQPTYSTKWDARDALNSRSPTSRIIVTCCDNAGAGIPFQAADLAGTSFSRTNYASFSSVSGVGAASYTQADYVNYLRGDRSKEQSSASSSAASSASSAASSSSSSKIFRYRQHLLGDIVGSQSMAVGAPNYPYFETTNPGYTGFKRKYKDRITVVYAGANDGMLHAFDGQVSSASSSSTSSSSSSSCSSGGKCGYELFAYVPSFTYNGSGGTSSSAPSTGLASLGSATSFSHHFLVDATPQYFDIDVKRVGTTPNAVPTEDDWRSILIGGLGKGGKGYYALDITNPADWTSEAAVKGKVMWEFPSPSDTTTVARMGYSYGSASVVKTKKYGWTVVVTSGYNNSDGKGYFFFINPVTGALLETVQVSDTATEPLNLSGQTVFVPDYSDFTGDAVYAGDLKGNVWRVDISGTGTFTAEKFAELSNSGTTGSSVSSSSASSAASSVAVAASGTASRQSITVRPMVEVDPQTLKRYVIVGTGRLLADSDITANQIQSLYAMIDGKQSFGEFNKPISSVLKPSDLTKNTNLLTGIGSSPASDKGWYIDLTTTYIGSSSSSAASSSSTSTSSSSSSSSSSSTSSSGFVYAPRVITEMTANTGIIAVPVDRPSGEICDMNGDHLVLALALGTGKSVLRDASGNAVVSSGWIKGLSTNLAFINVGGKIRLLVGDTTATVTSVKGEFGSGAGLRRLNWREVPAVD</sequence>
<name>A0ABP9Q7H3_9RHOO</name>
<proteinExistence type="predicted"/>
<dbReference type="PROSITE" id="PS51257">
    <property type="entry name" value="PROKAR_LIPOPROTEIN"/>
    <property type="match status" value="1"/>
</dbReference>
<organism evidence="6 7">
    <name type="scientific">Viridibacterium curvum</name>
    <dbReference type="NCBI Taxonomy" id="1101404"/>
    <lineage>
        <taxon>Bacteria</taxon>
        <taxon>Pseudomonadati</taxon>
        <taxon>Pseudomonadota</taxon>
        <taxon>Betaproteobacteria</taxon>
        <taxon>Rhodocyclales</taxon>
        <taxon>Rhodocyclaceae</taxon>
        <taxon>Viridibacterium</taxon>
    </lineage>
</organism>
<dbReference type="EMBL" id="BAABLD010000001">
    <property type="protein sequence ID" value="GAA5157936.1"/>
    <property type="molecule type" value="Genomic_DNA"/>
</dbReference>
<dbReference type="PANTHER" id="PTHR13491:SF0">
    <property type="entry name" value="ZINC FINGER CCHC DOMAIN-CONTAINING PROTEIN 10"/>
    <property type="match status" value="1"/>
</dbReference>
<evidence type="ECO:0000313" key="7">
    <source>
        <dbReference type="Proteomes" id="UP001500547"/>
    </source>
</evidence>
<reference evidence="7" key="1">
    <citation type="journal article" date="2019" name="Int. J. Syst. Evol. Microbiol.">
        <title>The Global Catalogue of Microorganisms (GCM) 10K type strain sequencing project: providing services to taxonomists for standard genome sequencing and annotation.</title>
        <authorList>
            <consortium name="The Broad Institute Genomics Platform"/>
            <consortium name="The Broad Institute Genome Sequencing Center for Infectious Disease"/>
            <person name="Wu L."/>
            <person name="Ma J."/>
        </authorList>
    </citation>
    <scope>NUCLEOTIDE SEQUENCE [LARGE SCALE GENOMIC DNA]</scope>
    <source>
        <strain evidence="7">JCM 18715</strain>
    </source>
</reference>
<evidence type="ECO:0000256" key="2">
    <source>
        <dbReference type="ARBA" id="ARBA00022837"/>
    </source>
</evidence>
<evidence type="ECO:0000256" key="1">
    <source>
        <dbReference type="ARBA" id="ARBA00022723"/>
    </source>
</evidence>
<dbReference type="Proteomes" id="UP001500547">
    <property type="component" value="Unassembled WGS sequence"/>
</dbReference>
<feature type="compositionally biased region" description="Polar residues" evidence="3">
    <location>
        <begin position="332"/>
        <end position="349"/>
    </location>
</feature>
<protein>
    <recommendedName>
        <fullName evidence="5">PilY1 beta-propeller domain-containing protein</fullName>
    </recommendedName>
</protein>
<dbReference type="InterPro" id="IPR039715">
    <property type="entry name" value="ZCCHC10"/>
</dbReference>
<keyword evidence="4" id="KW-0732">Signal</keyword>
<comment type="caution">
    <text evidence="6">The sequence shown here is derived from an EMBL/GenBank/DDBJ whole genome shotgun (WGS) entry which is preliminary data.</text>
</comment>
<keyword evidence="2" id="KW-0106">Calcium</keyword>
<feature type="signal peptide" evidence="4">
    <location>
        <begin position="1"/>
        <end position="34"/>
    </location>
</feature>
<dbReference type="InterPro" id="IPR008707">
    <property type="entry name" value="B-propeller_PilY1"/>
</dbReference>
<feature type="chain" id="PRO_5045518699" description="PilY1 beta-propeller domain-containing protein" evidence="4">
    <location>
        <begin position="35"/>
        <end position="1385"/>
    </location>
</feature>
<evidence type="ECO:0000259" key="5">
    <source>
        <dbReference type="Pfam" id="PF05567"/>
    </source>
</evidence>
<feature type="region of interest" description="Disordered" evidence="3">
    <location>
        <begin position="1241"/>
        <end position="1268"/>
    </location>
</feature>
<evidence type="ECO:0000256" key="4">
    <source>
        <dbReference type="SAM" id="SignalP"/>
    </source>
</evidence>
<dbReference type="RefSeq" id="WP_345530938.1">
    <property type="nucleotide sequence ID" value="NZ_BAABLD010000001.1"/>
</dbReference>
<dbReference type="Pfam" id="PF05567">
    <property type="entry name" value="T4P_PilY1"/>
    <property type="match status" value="1"/>
</dbReference>
<feature type="region of interest" description="Disordered" evidence="3">
    <location>
        <begin position="329"/>
        <end position="361"/>
    </location>
</feature>
<keyword evidence="7" id="KW-1185">Reference proteome</keyword>
<feature type="domain" description="PilY1 beta-propeller" evidence="5">
    <location>
        <begin position="804"/>
        <end position="1191"/>
    </location>
</feature>
<keyword evidence="1" id="KW-0479">Metal-binding</keyword>
<gene>
    <name evidence="6" type="ORF">GCM10025770_01850</name>
</gene>
<dbReference type="PANTHER" id="PTHR13491">
    <property type="entry name" value="ZCCHC10 PROTEIN"/>
    <property type="match status" value="1"/>
</dbReference>